<accession>A0A7V8T0E5</accession>
<protein>
    <recommendedName>
        <fullName evidence="8">DNA polymerase III subunit gamma/tau</fullName>
        <ecNumber evidence="8">2.7.7.7</ecNumber>
    </recommendedName>
</protein>
<dbReference type="Gene3D" id="3.40.50.300">
    <property type="entry name" value="P-loop containing nucleotide triphosphate hydrolases"/>
    <property type="match status" value="1"/>
</dbReference>
<dbReference type="NCBIfam" id="TIGR02397">
    <property type="entry name" value="dnaX_nterm"/>
    <property type="match status" value="1"/>
</dbReference>
<dbReference type="EMBL" id="JACDQQ010002819">
    <property type="protein sequence ID" value="MBA0089068.1"/>
    <property type="molecule type" value="Genomic_DNA"/>
</dbReference>
<comment type="subunit">
    <text evidence="8">DNA polymerase III contains a core (composed of alpha, epsilon and theta chains) that associates with a tau subunit. This core dimerizes to form the POLIII' complex. PolIII' associates with the gamma complex (composed of gamma, delta, delta', psi and chi chains) and with the beta chain to form the complete DNA polymerase III complex.</text>
</comment>
<evidence type="ECO:0000256" key="1">
    <source>
        <dbReference type="ARBA" id="ARBA00006360"/>
    </source>
</evidence>
<dbReference type="CDD" id="cd18137">
    <property type="entry name" value="HLD_clamp_pol_III_gamma_tau"/>
    <property type="match status" value="1"/>
</dbReference>
<keyword evidence="3 8" id="KW-0547">Nucleotide-binding</keyword>
<dbReference type="SMART" id="SM00382">
    <property type="entry name" value="AAA"/>
    <property type="match status" value="1"/>
</dbReference>
<feature type="domain" description="AAA+ ATPase" evidence="9">
    <location>
        <begin position="37"/>
        <end position="179"/>
    </location>
</feature>
<sequence length="256" mass="28046">MSYQVIARKWRPQIFQDLVGQQHVTETLKNAILNNRVAHAYIFSGARGVGKTTAARILAKALNCVKGPTSEPCGVCDSCKEIAAGTSLDVIEIDAASNRGIDQIRELREMVRYAPASSRTKVVILDEAHMLTGEASNALLKTLEEPPDRVVFVLATTEPENLEDTIRSRSQHFHFRALTFAEITKRLEEIAQKEELKIAPGAMAVIARMAEGSLRDALSLLEQARAYCGDIIPDDQLRALLGVVPEDALEELVGAV</sequence>
<evidence type="ECO:0000256" key="3">
    <source>
        <dbReference type="ARBA" id="ARBA00022741"/>
    </source>
</evidence>
<evidence type="ECO:0000256" key="2">
    <source>
        <dbReference type="ARBA" id="ARBA00022723"/>
    </source>
</evidence>
<reference evidence="10" key="1">
    <citation type="submission" date="2020-06" db="EMBL/GenBank/DDBJ databases">
        <title>Legume-microbial interactions unlock mineral nutrients during tropical forest succession.</title>
        <authorList>
            <person name="Epihov D.Z."/>
        </authorList>
    </citation>
    <scope>NUCLEOTIDE SEQUENCE [LARGE SCALE GENOMIC DNA]</scope>
    <source>
        <strain evidence="10">Pan2503</strain>
    </source>
</reference>
<keyword evidence="11" id="KW-1185">Reference proteome</keyword>
<keyword evidence="8 10" id="KW-0808">Transferase</keyword>
<dbReference type="InterPro" id="IPR045085">
    <property type="entry name" value="HLD_clamp_pol_III_gamma_tau"/>
</dbReference>
<name>A0A7V8T0E5_9BACT</name>
<evidence type="ECO:0000313" key="11">
    <source>
        <dbReference type="Proteomes" id="UP000567293"/>
    </source>
</evidence>
<dbReference type="FunFam" id="3.40.50.300:FF:000014">
    <property type="entry name" value="DNA polymerase III subunit gamma/tau"/>
    <property type="match status" value="1"/>
</dbReference>
<dbReference type="GO" id="GO:0046872">
    <property type="term" value="F:metal ion binding"/>
    <property type="evidence" value="ECO:0007669"/>
    <property type="project" value="UniProtKB-KW"/>
</dbReference>
<keyword evidence="8" id="KW-0235">DNA replication</keyword>
<dbReference type="Pfam" id="PF13177">
    <property type="entry name" value="DNA_pol3_delta2"/>
    <property type="match status" value="1"/>
</dbReference>
<dbReference type="InterPro" id="IPR027417">
    <property type="entry name" value="P-loop_NTPase"/>
</dbReference>
<organism evidence="10 11">
    <name type="scientific">Candidatus Acidiferrum panamense</name>
    <dbReference type="NCBI Taxonomy" id="2741543"/>
    <lineage>
        <taxon>Bacteria</taxon>
        <taxon>Pseudomonadati</taxon>
        <taxon>Acidobacteriota</taxon>
        <taxon>Terriglobia</taxon>
        <taxon>Candidatus Acidiferrales</taxon>
        <taxon>Candidatus Acidiferrum</taxon>
    </lineage>
</organism>
<dbReference type="InterPro" id="IPR012763">
    <property type="entry name" value="DNA_pol_III_sug/sutau_N"/>
</dbReference>
<dbReference type="PANTHER" id="PTHR11669:SF0">
    <property type="entry name" value="PROTEIN STICHEL-LIKE 2"/>
    <property type="match status" value="1"/>
</dbReference>
<dbReference type="GO" id="GO:0006261">
    <property type="term" value="P:DNA-templated DNA replication"/>
    <property type="evidence" value="ECO:0007669"/>
    <property type="project" value="TreeGrafter"/>
</dbReference>
<dbReference type="Gene3D" id="1.10.8.60">
    <property type="match status" value="1"/>
</dbReference>
<dbReference type="FunFam" id="1.10.8.60:FF:000013">
    <property type="entry name" value="DNA polymerase III subunit gamma/tau"/>
    <property type="match status" value="1"/>
</dbReference>
<dbReference type="CDD" id="cd00009">
    <property type="entry name" value="AAA"/>
    <property type="match status" value="1"/>
</dbReference>
<dbReference type="GO" id="GO:0003887">
    <property type="term" value="F:DNA-directed DNA polymerase activity"/>
    <property type="evidence" value="ECO:0007669"/>
    <property type="project" value="UniProtKB-KW"/>
</dbReference>
<keyword evidence="4" id="KW-0862">Zinc</keyword>
<comment type="similarity">
    <text evidence="1 8">Belongs to the DnaX/STICHEL family.</text>
</comment>
<evidence type="ECO:0000259" key="9">
    <source>
        <dbReference type="SMART" id="SM00382"/>
    </source>
</evidence>
<evidence type="ECO:0000256" key="5">
    <source>
        <dbReference type="ARBA" id="ARBA00022840"/>
    </source>
</evidence>
<keyword evidence="2" id="KW-0479">Metal-binding</keyword>
<dbReference type="SUPFAM" id="SSF52540">
    <property type="entry name" value="P-loop containing nucleoside triphosphate hydrolases"/>
    <property type="match status" value="1"/>
</dbReference>
<dbReference type="PANTHER" id="PTHR11669">
    <property type="entry name" value="REPLICATION FACTOR C / DNA POLYMERASE III GAMMA-TAU SUBUNIT"/>
    <property type="match status" value="1"/>
</dbReference>
<comment type="catalytic activity">
    <reaction evidence="7 8">
        <text>DNA(n) + a 2'-deoxyribonucleoside 5'-triphosphate = DNA(n+1) + diphosphate</text>
        <dbReference type="Rhea" id="RHEA:22508"/>
        <dbReference type="Rhea" id="RHEA-COMP:17339"/>
        <dbReference type="Rhea" id="RHEA-COMP:17340"/>
        <dbReference type="ChEBI" id="CHEBI:33019"/>
        <dbReference type="ChEBI" id="CHEBI:61560"/>
        <dbReference type="ChEBI" id="CHEBI:173112"/>
        <dbReference type="EC" id="2.7.7.7"/>
    </reaction>
</comment>
<keyword evidence="8 10" id="KW-0548">Nucleotidyltransferase</keyword>
<dbReference type="GO" id="GO:0005524">
    <property type="term" value="F:ATP binding"/>
    <property type="evidence" value="ECO:0007669"/>
    <property type="project" value="UniProtKB-KW"/>
</dbReference>
<feature type="non-terminal residue" evidence="10">
    <location>
        <position position="256"/>
    </location>
</feature>
<dbReference type="InterPro" id="IPR003593">
    <property type="entry name" value="AAA+_ATPase"/>
</dbReference>
<keyword evidence="6 8" id="KW-0239">DNA-directed DNA polymerase</keyword>
<dbReference type="EC" id="2.7.7.7" evidence="8"/>
<evidence type="ECO:0000256" key="4">
    <source>
        <dbReference type="ARBA" id="ARBA00022833"/>
    </source>
</evidence>
<evidence type="ECO:0000313" key="10">
    <source>
        <dbReference type="EMBL" id="MBA0089068.1"/>
    </source>
</evidence>
<evidence type="ECO:0000256" key="8">
    <source>
        <dbReference type="RuleBase" id="RU364063"/>
    </source>
</evidence>
<evidence type="ECO:0000256" key="6">
    <source>
        <dbReference type="ARBA" id="ARBA00022932"/>
    </source>
</evidence>
<dbReference type="Proteomes" id="UP000567293">
    <property type="component" value="Unassembled WGS sequence"/>
</dbReference>
<proteinExistence type="inferred from homology"/>
<dbReference type="Pfam" id="PF22608">
    <property type="entry name" value="DNAX_ATPase_lid"/>
    <property type="match status" value="1"/>
</dbReference>
<gene>
    <name evidence="8 10" type="primary">dnaX</name>
    <name evidence="10" type="ORF">HRJ53_29105</name>
</gene>
<comment type="caution">
    <text evidence="10">The sequence shown here is derived from an EMBL/GenBank/DDBJ whole genome shotgun (WGS) entry which is preliminary data.</text>
</comment>
<dbReference type="AlphaFoldDB" id="A0A7V8T0E5"/>
<comment type="function">
    <text evidence="8">DNA polymerase III is a complex, multichain enzyme responsible for most of the replicative synthesis in bacteria. This DNA polymerase also exhibits 3' to 5' exonuclease activity.</text>
</comment>
<dbReference type="InterPro" id="IPR050238">
    <property type="entry name" value="DNA_Rep/Repair_Clamp_Loader"/>
</dbReference>
<dbReference type="GO" id="GO:0009360">
    <property type="term" value="C:DNA polymerase III complex"/>
    <property type="evidence" value="ECO:0007669"/>
    <property type="project" value="InterPro"/>
</dbReference>
<keyword evidence="5 8" id="KW-0067">ATP-binding</keyword>
<evidence type="ECO:0000256" key="7">
    <source>
        <dbReference type="ARBA" id="ARBA00049244"/>
    </source>
</evidence>